<gene>
    <name evidence="2" type="ORF">ACFQGD_27470</name>
</gene>
<comment type="caution">
    <text evidence="2">The sequence shown here is derived from an EMBL/GenBank/DDBJ whole genome shotgun (WGS) entry which is preliminary data.</text>
</comment>
<name>A0ABW2C8K6_9PSEU</name>
<feature type="signal peptide" evidence="1">
    <location>
        <begin position="1"/>
        <end position="27"/>
    </location>
</feature>
<dbReference type="Proteomes" id="UP001596337">
    <property type="component" value="Unassembled WGS sequence"/>
</dbReference>
<evidence type="ECO:0000313" key="2">
    <source>
        <dbReference type="EMBL" id="MFC6870873.1"/>
    </source>
</evidence>
<sequence length="342" mass="36127">MRRLWRLTSAVAAVAAGSALLVMPGAAADTALAPVVPEVGSSVSETAPLARIVDRKQLANGATETTVRMGPIVAQPHSGDGGGEHSHGTHTTVAGPWFPPCANCYVTSVKPDLTYADGSSANYDTGVMLHHAVLFDRSKQDVTCGDSDSFYELTGRRIFASGNERTGGKLPDGYGVKLDAVPMTWGVVELMNMKPEPQAVFVEATVTHVPADTKGMEEVTPIWLDAANCTGDSQHSVPAGESTTTWRWQSTISGTIMAAGGHLHDGGRSLALSNVSTGQHMCTSEAGYGTDPSYMGHIESMTLCSGRLGTVRRGEVLQLDSVYQMDHAADDVMTIMIAYVDE</sequence>
<dbReference type="EMBL" id="JBHSXX010000001">
    <property type="protein sequence ID" value="MFC6870873.1"/>
    <property type="molecule type" value="Genomic_DNA"/>
</dbReference>
<dbReference type="RefSeq" id="WP_345399028.1">
    <property type="nucleotide sequence ID" value="NZ_BAABLA010000080.1"/>
</dbReference>
<dbReference type="InterPro" id="IPR011692">
    <property type="entry name" value="Stress_up-reg_Nod19"/>
</dbReference>
<keyword evidence="1" id="KW-0732">Signal</keyword>
<reference evidence="3" key="1">
    <citation type="journal article" date="2019" name="Int. J. Syst. Evol. Microbiol.">
        <title>The Global Catalogue of Microorganisms (GCM) 10K type strain sequencing project: providing services to taxonomists for standard genome sequencing and annotation.</title>
        <authorList>
            <consortium name="The Broad Institute Genomics Platform"/>
            <consortium name="The Broad Institute Genome Sequencing Center for Infectious Disease"/>
            <person name="Wu L."/>
            <person name="Ma J."/>
        </authorList>
    </citation>
    <scope>NUCLEOTIDE SEQUENCE [LARGE SCALE GENOMIC DNA]</scope>
    <source>
        <strain evidence="3">KCTC 32255</strain>
    </source>
</reference>
<accession>A0ABW2C8K6</accession>
<proteinExistence type="predicted"/>
<evidence type="ECO:0000256" key="1">
    <source>
        <dbReference type="SAM" id="SignalP"/>
    </source>
</evidence>
<protein>
    <submittedName>
        <fullName evidence="2">Uncharacterized protein</fullName>
    </submittedName>
</protein>
<evidence type="ECO:0000313" key="3">
    <source>
        <dbReference type="Proteomes" id="UP001596337"/>
    </source>
</evidence>
<keyword evidence="3" id="KW-1185">Reference proteome</keyword>
<dbReference type="Pfam" id="PF07712">
    <property type="entry name" value="SURNod19"/>
    <property type="match status" value="1"/>
</dbReference>
<feature type="chain" id="PRO_5046281687" evidence="1">
    <location>
        <begin position="28"/>
        <end position="342"/>
    </location>
</feature>
<organism evidence="2 3">
    <name type="scientific">Haloechinothrix salitolerans</name>
    <dbReference type="NCBI Taxonomy" id="926830"/>
    <lineage>
        <taxon>Bacteria</taxon>
        <taxon>Bacillati</taxon>
        <taxon>Actinomycetota</taxon>
        <taxon>Actinomycetes</taxon>
        <taxon>Pseudonocardiales</taxon>
        <taxon>Pseudonocardiaceae</taxon>
        <taxon>Haloechinothrix</taxon>
    </lineage>
</organism>